<evidence type="ECO:0000313" key="3">
    <source>
        <dbReference type="Proteomes" id="UP000317155"/>
    </source>
</evidence>
<accession>A0A550JG84</accession>
<dbReference type="EMBL" id="VJVV01000004">
    <property type="protein sequence ID" value="TRO82225.1"/>
    <property type="molecule type" value="Genomic_DNA"/>
</dbReference>
<proteinExistence type="predicted"/>
<comment type="caution">
    <text evidence="2">The sequence shown here is derived from an EMBL/GenBank/DDBJ whole genome shotgun (WGS) entry which is preliminary data.</text>
</comment>
<organism evidence="2 3">
    <name type="scientific">Trichloromonas acetexigens</name>
    <dbReference type="NCBI Taxonomy" id="38815"/>
    <lineage>
        <taxon>Bacteria</taxon>
        <taxon>Pseudomonadati</taxon>
        <taxon>Thermodesulfobacteriota</taxon>
        <taxon>Desulfuromonadia</taxon>
        <taxon>Desulfuromonadales</taxon>
        <taxon>Trichloromonadaceae</taxon>
        <taxon>Trichloromonas</taxon>
    </lineage>
</organism>
<evidence type="ECO:0000313" key="2">
    <source>
        <dbReference type="EMBL" id="TRO82225.1"/>
    </source>
</evidence>
<feature type="region of interest" description="Disordered" evidence="1">
    <location>
        <begin position="65"/>
        <end position="85"/>
    </location>
</feature>
<keyword evidence="3" id="KW-1185">Reference proteome</keyword>
<dbReference type="RefSeq" id="WP_092057228.1">
    <property type="nucleotide sequence ID" value="NZ_FOJJ01000034.1"/>
</dbReference>
<dbReference type="AlphaFoldDB" id="A0A550JG84"/>
<reference evidence="2 3" key="1">
    <citation type="submission" date="2019-07" db="EMBL/GenBank/DDBJ databases">
        <title>Insights of Desulfuromonas acetexigens electromicrobiology.</title>
        <authorList>
            <person name="Katuri K."/>
            <person name="Sapireddy V."/>
            <person name="Shaw D.R."/>
            <person name="Saikaly P."/>
        </authorList>
    </citation>
    <scope>NUCLEOTIDE SEQUENCE [LARGE SCALE GENOMIC DNA]</scope>
    <source>
        <strain evidence="2 3">2873</strain>
    </source>
</reference>
<evidence type="ECO:0000256" key="1">
    <source>
        <dbReference type="SAM" id="MobiDB-lite"/>
    </source>
</evidence>
<dbReference type="Proteomes" id="UP000317155">
    <property type="component" value="Unassembled WGS sequence"/>
</dbReference>
<name>A0A550JG84_9BACT</name>
<gene>
    <name evidence="2" type="ORF">FL622_06510</name>
</gene>
<protein>
    <submittedName>
        <fullName evidence="2">Uncharacterized protein</fullName>
    </submittedName>
</protein>
<sequence length="85" mass="9096">MTGPWVKQGDGATGGIFRLACHNKPSMFINYKKSLIAATGEGVKNQARMSGFALCKGTVDKQVLQKDDRPGGGTLAGLGWNKREK</sequence>